<feature type="domain" description="Cwf19-like protein C-terminal" evidence="4">
    <location>
        <begin position="537"/>
        <end position="631"/>
    </location>
</feature>
<feature type="compositionally biased region" description="Basic and acidic residues" evidence="3">
    <location>
        <begin position="1"/>
        <end position="83"/>
    </location>
</feature>
<organism evidence="6 7">
    <name type="scientific">Holothuria leucospilota</name>
    <name type="common">Black long sea cucumber</name>
    <name type="synonym">Mertensiothuria leucospilota</name>
    <dbReference type="NCBI Taxonomy" id="206669"/>
    <lineage>
        <taxon>Eukaryota</taxon>
        <taxon>Metazoa</taxon>
        <taxon>Echinodermata</taxon>
        <taxon>Eleutherozoa</taxon>
        <taxon>Echinozoa</taxon>
        <taxon>Holothuroidea</taxon>
        <taxon>Aspidochirotacea</taxon>
        <taxon>Aspidochirotida</taxon>
        <taxon>Holothuriidae</taxon>
        <taxon>Holothuria</taxon>
    </lineage>
</organism>
<dbReference type="Pfam" id="PF04676">
    <property type="entry name" value="CwfJ_C_2"/>
    <property type="match status" value="1"/>
</dbReference>
<keyword evidence="2" id="KW-0175">Coiled coil</keyword>
<dbReference type="InterPro" id="IPR036265">
    <property type="entry name" value="HIT-like_sf"/>
</dbReference>
<feature type="compositionally biased region" description="Polar residues" evidence="3">
    <location>
        <begin position="122"/>
        <end position="136"/>
    </location>
</feature>
<feature type="region of interest" description="Disordered" evidence="3">
    <location>
        <begin position="1"/>
        <end position="225"/>
    </location>
</feature>
<keyword evidence="7" id="KW-1185">Reference proteome</keyword>
<evidence type="ECO:0000259" key="4">
    <source>
        <dbReference type="Pfam" id="PF04676"/>
    </source>
</evidence>
<feature type="region of interest" description="Disordered" evidence="3">
    <location>
        <begin position="257"/>
        <end position="325"/>
    </location>
</feature>
<dbReference type="Pfam" id="PF04677">
    <property type="entry name" value="CwfJ_C_1"/>
    <property type="match status" value="1"/>
</dbReference>
<reference evidence="6" key="1">
    <citation type="submission" date="2021-10" db="EMBL/GenBank/DDBJ databases">
        <title>Tropical sea cucumber genome reveals ecological adaptation and Cuvierian tubules defense mechanism.</title>
        <authorList>
            <person name="Chen T."/>
        </authorList>
    </citation>
    <scope>NUCLEOTIDE SEQUENCE</scope>
    <source>
        <strain evidence="6">Nanhai2018</strain>
        <tissue evidence="6">Muscle</tissue>
    </source>
</reference>
<dbReference type="GO" id="GO:0071014">
    <property type="term" value="C:post-mRNA release spliceosomal complex"/>
    <property type="evidence" value="ECO:0007669"/>
    <property type="project" value="TreeGrafter"/>
</dbReference>
<dbReference type="GO" id="GO:0000398">
    <property type="term" value="P:mRNA splicing, via spliceosome"/>
    <property type="evidence" value="ECO:0007669"/>
    <property type="project" value="TreeGrafter"/>
</dbReference>
<feature type="compositionally biased region" description="Basic and acidic residues" evidence="3">
    <location>
        <begin position="109"/>
        <end position="121"/>
    </location>
</feature>
<dbReference type="SUPFAM" id="SSF54197">
    <property type="entry name" value="HIT-like"/>
    <property type="match status" value="1"/>
</dbReference>
<evidence type="ECO:0000259" key="5">
    <source>
        <dbReference type="Pfam" id="PF04677"/>
    </source>
</evidence>
<dbReference type="EMBL" id="JAIZAY010000015">
    <property type="protein sequence ID" value="KAJ8028334.1"/>
    <property type="molecule type" value="Genomic_DNA"/>
</dbReference>
<comment type="caution">
    <text evidence="6">The sequence shown here is derived from an EMBL/GenBank/DDBJ whole genome shotgun (WGS) entry which is preliminary data.</text>
</comment>
<proteinExistence type="inferred from homology"/>
<evidence type="ECO:0000256" key="2">
    <source>
        <dbReference type="SAM" id="Coils"/>
    </source>
</evidence>
<protein>
    <submittedName>
        <fullName evidence="6">CWF19-like protein 2</fullName>
    </submittedName>
</protein>
<evidence type="ECO:0000313" key="6">
    <source>
        <dbReference type="EMBL" id="KAJ8028334.1"/>
    </source>
</evidence>
<comment type="similarity">
    <text evidence="1">Belongs to the CWF19 family.</text>
</comment>
<evidence type="ECO:0000256" key="1">
    <source>
        <dbReference type="ARBA" id="ARBA00006795"/>
    </source>
</evidence>
<dbReference type="Gene3D" id="3.30.428.10">
    <property type="entry name" value="HIT-like"/>
    <property type="match status" value="1"/>
</dbReference>
<dbReference type="PANTHER" id="PTHR12072:SF5">
    <property type="entry name" value="CWF19-LIKE PROTEIN 2"/>
    <property type="match status" value="1"/>
</dbReference>
<dbReference type="InterPro" id="IPR006768">
    <property type="entry name" value="Cwf19-like_C_dom-1"/>
</dbReference>
<dbReference type="OrthoDB" id="2113965at2759"/>
<dbReference type="InterPro" id="IPR040194">
    <property type="entry name" value="Cwf19-like"/>
</dbReference>
<feature type="compositionally biased region" description="Basic and acidic residues" evidence="3">
    <location>
        <begin position="186"/>
        <end position="201"/>
    </location>
</feature>
<dbReference type="Proteomes" id="UP001152320">
    <property type="component" value="Chromosome 15"/>
</dbReference>
<dbReference type="PANTHER" id="PTHR12072">
    <property type="entry name" value="CWF19, CELL CYCLE CONTROL PROTEIN"/>
    <property type="match status" value="1"/>
</dbReference>
<name>A0A9Q1GYZ9_HOLLE</name>
<feature type="domain" description="Cwf19-like C-terminal" evidence="5">
    <location>
        <begin position="405"/>
        <end position="528"/>
    </location>
</feature>
<evidence type="ECO:0000256" key="3">
    <source>
        <dbReference type="SAM" id="MobiDB-lite"/>
    </source>
</evidence>
<evidence type="ECO:0000313" key="7">
    <source>
        <dbReference type="Proteomes" id="UP001152320"/>
    </source>
</evidence>
<dbReference type="InterPro" id="IPR006767">
    <property type="entry name" value="Cwf19-like_C_dom-2"/>
</dbReference>
<gene>
    <name evidence="6" type="ORF">HOLleu_30537</name>
</gene>
<sequence>MLAEAEGSRYARSEKSSSWRKSDSDERDSRRDGGHRSGYSERDRYRVRGSEDRDRRDRDSSQRWKKSERDDYRGDRDSERNSESKGGGHKGGHSRDRYENPGNGRSMFRKPDSGEDNDKSMSGRSTKTENLFNSMRTKFKKPGEEGGDFYSRGEQRKSSSNSTGNWRKPGFEKASRVESLSQTSKSLDKKEMKEEDSRSASDDDSGSSSSSSEEEADEVTRVKVLTKDEMNQLGAKLVKAEIMGNQKLVEELKKQLEMARQAAANQPKPAARRSRPSEERQEGGEEEVILSRTNKMGQSYPLPEESGYVERGGKKKKKRKGVETHNKEGLRERYFGDDDNMDLKTMVQKEKMGLAEDQNNMFSRAQARALKSLNEEYTLDDMFVSSANKQSSREEAQKQRDRAIREHQKMEAALSRCPYCINSPEMQKHLIVALGMKVYLCLPRNQSLTRGHCLIVPMQHNTAGTAVDEDVWNEIQMFRKGLTKMFADREEDVVFLEYSLTGNKQRHLCIECIPLPKEEGDLAPMYFKKAIQESETEWSQNKKLIDTRKKDIRHSVPKGFPYFSVDFGIDGGFAHVIEDEQLFPHYFGKEVLGGMLNLEPQLWRRPHKENFDSQRKKVLEFAEQWKPFDWTKNIDRETT</sequence>
<feature type="coiled-coil region" evidence="2">
    <location>
        <begin position="386"/>
        <end position="413"/>
    </location>
</feature>
<dbReference type="AlphaFoldDB" id="A0A9Q1GYZ9"/>
<accession>A0A9Q1GYZ9</accession>